<accession>A0A8D5FZZ3</accession>
<sequence length="156" mass="17559">MKTTAADIMITEFSTLLPGTPVIDAIKVFQETSKKQGRRLFGIIVTDENQRLAGMLSMYDILLYLRPKHIHLWGTMEDFDIAGVIDAAGNRIKNILVGDIMTPEVVTIDAGANLMMVLDIMIKKHVRRLPVVEDERIVGIVYISDLFNHLLDQISH</sequence>
<evidence type="ECO:0000256" key="1">
    <source>
        <dbReference type="ARBA" id="ARBA00023122"/>
    </source>
</evidence>
<feature type="domain" description="CBS" evidence="3">
    <location>
        <begin position="9"/>
        <end position="72"/>
    </location>
</feature>
<dbReference type="InterPro" id="IPR000644">
    <property type="entry name" value="CBS_dom"/>
</dbReference>
<dbReference type="PANTHER" id="PTHR43080:SF2">
    <property type="entry name" value="CBS DOMAIN-CONTAINING PROTEIN"/>
    <property type="match status" value="1"/>
</dbReference>
<keyword evidence="5" id="KW-1185">Reference proteome</keyword>
<dbReference type="SMART" id="SM00116">
    <property type="entry name" value="CBS"/>
    <property type="match status" value="2"/>
</dbReference>
<evidence type="ECO:0000259" key="3">
    <source>
        <dbReference type="PROSITE" id="PS51371"/>
    </source>
</evidence>
<gene>
    <name evidence="4" type="ORF">DGMP_37250</name>
</gene>
<protein>
    <recommendedName>
        <fullName evidence="3">CBS domain-containing protein</fullName>
    </recommendedName>
</protein>
<dbReference type="PANTHER" id="PTHR43080">
    <property type="entry name" value="CBS DOMAIN-CONTAINING PROTEIN CBSX3, MITOCHONDRIAL"/>
    <property type="match status" value="1"/>
</dbReference>
<dbReference type="EMBL" id="AP024086">
    <property type="protein sequence ID" value="BCL63032.1"/>
    <property type="molecule type" value="Genomic_DNA"/>
</dbReference>
<proteinExistence type="predicted"/>
<name>A0A8D5FZZ3_9BACT</name>
<evidence type="ECO:0000256" key="2">
    <source>
        <dbReference type="PROSITE-ProRule" id="PRU00703"/>
    </source>
</evidence>
<dbReference type="Pfam" id="PF00571">
    <property type="entry name" value="CBS"/>
    <property type="match status" value="2"/>
</dbReference>
<dbReference type="KEGG" id="dbk:DGMP_37250"/>
<feature type="domain" description="CBS" evidence="3">
    <location>
        <begin position="101"/>
        <end position="156"/>
    </location>
</feature>
<keyword evidence="1 2" id="KW-0129">CBS domain</keyword>
<organism evidence="4 5">
    <name type="scientific">Desulfomarina profundi</name>
    <dbReference type="NCBI Taxonomy" id="2772557"/>
    <lineage>
        <taxon>Bacteria</taxon>
        <taxon>Pseudomonadati</taxon>
        <taxon>Thermodesulfobacteriota</taxon>
        <taxon>Desulfobulbia</taxon>
        <taxon>Desulfobulbales</taxon>
        <taxon>Desulfobulbaceae</taxon>
        <taxon>Desulfomarina</taxon>
    </lineage>
</organism>
<dbReference type="AlphaFoldDB" id="A0A8D5FZZ3"/>
<evidence type="ECO:0000313" key="5">
    <source>
        <dbReference type="Proteomes" id="UP000826725"/>
    </source>
</evidence>
<evidence type="ECO:0000313" key="4">
    <source>
        <dbReference type="EMBL" id="BCL63032.1"/>
    </source>
</evidence>
<dbReference type="Proteomes" id="UP000826725">
    <property type="component" value="Chromosome"/>
</dbReference>
<reference evidence="4" key="1">
    <citation type="submission" date="2020-09" db="EMBL/GenBank/DDBJ databases">
        <title>Desulfogranum mesoprofundum gen. nov., sp. nov., a novel mesophilic, sulfate-reducing chemolithoautotroph isolated from a deep-sea hydrothermal vent chimney in the Suiyo Seamount.</title>
        <authorList>
            <person name="Hashimoto Y."/>
            <person name="Nakagawa S."/>
        </authorList>
    </citation>
    <scope>NUCLEOTIDE SEQUENCE</scope>
    <source>
        <strain evidence="4">KT2</strain>
    </source>
</reference>
<dbReference type="InterPro" id="IPR051257">
    <property type="entry name" value="Diverse_CBS-Domain"/>
</dbReference>
<dbReference type="PROSITE" id="PS51371">
    <property type="entry name" value="CBS"/>
    <property type="match status" value="2"/>
</dbReference>
<dbReference type="RefSeq" id="WP_228855333.1">
    <property type="nucleotide sequence ID" value="NZ_AP024086.1"/>
</dbReference>